<evidence type="ECO:0000313" key="6">
    <source>
        <dbReference type="Proteomes" id="UP000001996"/>
    </source>
</evidence>
<gene>
    <name evidence="5" type="ORF">LELG_05284</name>
</gene>
<accession>A5E6P5</accession>
<dbReference type="PANTHER" id="PTHR28133:SF1">
    <property type="entry name" value="REQUIRED FOR RESPIRATORY GROWTH PROTEIN 7, MITOCHONDRIAL"/>
    <property type="match status" value="1"/>
</dbReference>
<dbReference type="eggNOG" id="ENOG502RZ1Q">
    <property type="taxonomic scope" value="Eukaryota"/>
</dbReference>
<protein>
    <recommendedName>
        <fullName evidence="3">Required for respiratory growth protein 7, mitochondrial</fullName>
    </recommendedName>
</protein>
<keyword evidence="4" id="KW-0496">Mitochondrion</keyword>
<name>A5E6P5_LODEL</name>
<evidence type="ECO:0000313" key="5">
    <source>
        <dbReference type="EMBL" id="EDK47103.1"/>
    </source>
</evidence>
<reference evidence="5 6" key="1">
    <citation type="journal article" date="2009" name="Nature">
        <title>Evolution of pathogenicity and sexual reproduction in eight Candida genomes.</title>
        <authorList>
            <person name="Butler G."/>
            <person name="Rasmussen M.D."/>
            <person name="Lin M.F."/>
            <person name="Santos M.A."/>
            <person name="Sakthikumar S."/>
            <person name="Munro C.A."/>
            <person name="Rheinbay E."/>
            <person name="Grabherr M."/>
            <person name="Forche A."/>
            <person name="Reedy J.L."/>
            <person name="Agrafioti I."/>
            <person name="Arnaud M.B."/>
            <person name="Bates S."/>
            <person name="Brown A.J."/>
            <person name="Brunke S."/>
            <person name="Costanzo M.C."/>
            <person name="Fitzpatrick D.A."/>
            <person name="de Groot P.W."/>
            <person name="Harris D."/>
            <person name="Hoyer L.L."/>
            <person name="Hube B."/>
            <person name="Klis F.M."/>
            <person name="Kodira C."/>
            <person name="Lennard N."/>
            <person name="Logue M.E."/>
            <person name="Martin R."/>
            <person name="Neiman A.M."/>
            <person name="Nikolaou E."/>
            <person name="Quail M.A."/>
            <person name="Quinn J."/>
            <person name="Santos M.C."/>
            <person name="Schmitzberger F.F."/>
            <person name="Sherlock G."/>
            <person name="Shah P."/>
            <person name="Silverstein K.A."/>
            <person name="Skrzypek M.S."/>
            <person name="Soll D."/>
            <person name="Staggs R."/>
            <person name="Stansfield I."/>
            <person name="Stumpf M.P."/>
            <person name="Sudbery P.E."/>
            <person name="Srikantha T."/>
            <person name="Zeng Q."/>
            <person name="Berman J."/>
            <person name="Berriman M."/>
            <person name="Heitman J."/>
            <person name="Gow N.A."/>
            <person name="Lorenz M.C."/>
            <person name="Birren B.W."/>
            <person name="Kellis M."/>
            <person name="Cuomo C.A."/>
        </authorList>
    </citation>
    <scope>NUCLEOTIDE SEQUENCE [LARGE SCALE GENOMIC DNA]</scope>
    <source>
        <strain evidence="6">ATCC 11503 / BCRC 21390 / CBS 2605 / JCM 1781 / NBRC 1676 / NRRL YB-4239</strain>
    </source>
</reference>
<organism evidence="5 6">
    <name type="scientific">Lodderomyces elongisporus (strain ATCC 11503 / CBS 2605 / JCM 1781 / NBRC 1676 / NRRL YB-4239)</name>
    <name type="common">Yeast</name>
    <name type="synonym">Saccharomyces elongisporus</name>
    <dbReference type="NCBI Taxonomy" id="379508"/>
    <lineage>
        <taxon>Eukaryota</taxon>
        <taxon>Fungi</taxon>
        <taxon>Dikarya</taxon>
        <taxon>Ascomycota</taxon>
        <taxon>Saccharomycotina</taxon>
        <taxon>Pichiomycetes</taxon>
        <taxon>Debaryomycetaceae</taxon>
        <taxon>Candida/Lodderomyces clade</taxon>
        <taxon>Lodderomyces</taxon>
    </lineage>
</organism>
<proteinExistence type="inferred from homology"/>
<evidence type="ECO:0000256" key="4">
    <source>
        <dbReference type="ARBA" id="ARBA00023128"/>
    </source>
</evidence>
<dbReference type="FunCoup" id="A5E6P5">
    <property type="interactions" value="31"/>
</dbReference>
<keyword evidence="6" id="KW-1185">Reference proteome</keyword>
<comment type="subcellular location">
    <subcellularLocation>
        <location evidence="1">Mitochondrion</location>
    </subcellularLocation>
</comment>
<dbReference type="GO" id="GO:0005739">
    <property type="term" value="C:mitochondrion"/>
    <property type="evidence" value="ECO:0007669"/>
    <property type="project" value="UniProtKB-SubCell"/>
</dbReference>
<dbReference type="InParanoid" id="A5E6P5"/>
<dbReference type="InterPro" id="IPR018828">
    <property type="entry name" value="RRG7"/>
</dbReference>
<dbReference type="HOGENOM" id="CLU_085105_0_0_1"/>
<dbReference type="Proteomes" id="UP000001996">
    <property type="component" value="Unassembled WGS sequence"/>
</dbReference>
<evidence type="ECO:0000256" key="2">
    <source>
        <dbReference type="ARBA" id="ARBA00009554"/>
    </source>
</evidence>
<dbReference type="EMBL" id="CH981532">
    <property type="protein sequence ID" value="EDK47103.1"/>
    <property type="molecule type" value="Genomic_DNA"/>
</dbReference>
<dbReference type="OrthoDB" id="20734at2759"/>
<dbReference type="KEGG" id="lel:PVL30_002379"/>
<dbReference type="Pfam" id="PF10356">
    <property type="entry name" value="RRG7"/>
    <property type="match status" value="1"/>
</dbReference>
<evidence type="ECO:0000256" key="1">
    <source>
        <dbReference type="ARBA" id="ARBA00004173"/>
    </source>
</evidence>
<dbReference type="OMA" id="YYENEYA"/>
<evidence type="ECO:0000256" key="3">
    <source>
        <dbReference type="ARBA" id="ARBA00014638"/>
    </source>
</evidence>
<sequence>MNQISFRRYASKASISLIQDTHEYLRHCRLHGLSTVSTVFQGTLYELYVKQFLTRHLNAKGLIKCGGAYDNGVDLMGKWDLMPYYKVSEALGTISRANECSLIHSQGFQNTPLETKLSLKNDINLLVQCKNYRKKLSASTVRQLAGILEYHQLSLLSKASTFMFIVSPHGITEQATTVLDKLLYPLASIGIAPLRNTGNSEQLYDYDSWCGGELNSIYLNQMARQVLSGFCMEQQLSLLVASGLGKRH</sequence>
<dbReference type="GeneID" id="5230619"/>
<dbReference type="PANTHER" id="PTHR28133">
    <property type="entry name" value="REQUIRED FOR RESPIRATORY GROWTH PROTEIN 7, MITOCHONDRIAL"/>
    <property type="match status" value="1"/>
</dbReference>
<dbReference type="AlphaFoldDB" id="A5E6P5"/>
<comment type="similarity">
    <text evidence="2">Belongs to the RRG7 family.</text>
</comment>
<dbReference type="VEuPathDB" id="FungiDB:LELG_05284"/>